<protein>
    <submittedName>
        <fullName evidence="6">Uncharacterized protein</fullName>
    </submittedName>
</protein>
<feature type="domain" description="Terpene synthase metal-binding" evidence="5">
    <location>
        <begin position="216"/>
        <end position="451"/>
    </location>
</feature>
<dbReference type="AlphaFoldDB" id="A0A835AMR5"/>
<keyword evidence="3" id="KW-0479">Metal-binding</keyword>
<dbReference type="EMBL" id="JACEFO010002380">
    <property type="protein sequence ID" value="KAF8662510.1"/>
    <property type="molecule type" value="Genomic_DNA"/>
</dbReference>
<feature type="domain" description="Terpene synthase N-terminal" evidence="4">
    <location>
        <begin position="1"/>
        <end position="157"/>
    </location>
</feature>
<dbReference type="Proteomes" id="UP000636709">
    <property type="component" value="Unassembled WGS sequence"/>
</dbReference>
<evidence type="ECO:0000259" key="4">
    <source>
        <dbReference type="Pfam" id="PF01397"/>
    </source>
</evidence>
<accession>A0A835AMR5</accession>
<evidence type="ECO:0000313" key="7">
    <source>
        <dbReference type="Proteomes" id="UP000636709"/>
    </source>
</evidence>
<proteinExistence type="predicted"/>
<dbReference type="InterPro" id="IPR001906">
    <property type="entry name" value="Terpene_synth_N"/>
</dbReference>
<name>A0A835AMR5_9POAL</name>
<dbReference type="InterPro" id="IPR034741">
    <property type="entry name" value="Terpene_cyclase-like_1_C"/>
</dbReference>
<comment type="cofactor">
    <cofactor evidence="1">
        <name>Mn(2+)</name>
        <dbReference type="ChEBI" id="CHEBI:29035"/>
    </cofactor>
</comment>
<dbReference type="Gene3D" id="1.10.600.10">
    <property type="entry name" value="Farnesyl Diphosphate Synthase"/>
    <property type="match status" value="1"/>
</dbReference>
<dbReference type="GO" id="GO:0016102">
    <property type="term" value="P:diterpenoid biosynthetic process"/>
    <property type="evidence" value="ECO:0007669"/>
    <property type="project" value="InterPro"/>
</dbReference>
<dbReference type="InterPro" id="IPR044814">
    <property type="entry name" value="Terpene_cyclase_plant_C1"/>
</dbReference>
<evidence type="ECO:0000256" key="2">
    <source>
        <dbReference type="ARBA" id="ARBA00001946"/>
    </source>
</evidence>
<dbReference type="InterPro" id="IPR005630">
    <property type="entry name" value="Terpene_synthase_metal-bd"/>
</dbReference>
<keyword evidence="7" id="KW-1185">Reference proteome</keyword>
<dbReference type="SFLD" id="SFLDS00005">
    <property type="entry name" value="Isoprenoid_Synthase_Type_I"/>
    <property type="match status" value="1"/>
</dbReference>
<dbReference type="SFLD" id="SFLDG01019">
    <property type="entry name" value="Terpene_Cyclase_Like_1_C_Termi"/>
    <property type="match status" value="1"/>
</dbReference>
<dbReference type="SUPFAM" id="SSF48576">
    <property type="entry name" value="Terpenoid synthases"/>
    <property type="match status" value="1"/>
</dbReference>
<dbReference type="OrthoDB" id="786831at2759"/>
<dbReference type="GO" id="GO:0000287">
    <property type="term" value="F:magnesium ion binding"/>
    <property type="evidence" value="ECO:0007669"/>
    <property type="project" value="InterPro"/>
</dbReference>
<dbReference type="InterPro" id="IPR008930">
    <property type="entry name" value="Terpenoid_cyclase/PrenylTrfase"/>
</dbReference>
<dbReference type="InterPro" id="IPR050148">
    <property type="entry name" value="Terpene_synthase-like"/>
</dbReference>
<dbReference type="CDD" id="cd00684">
    <property type="entry name" value="Terpene_cyclase_plant_C1"/>
    <property type="match status" value="1"/>
</dbReference>
<evidence type="ECO:0000259" key="5">
    <source>
        <dbReference type="Pfam" id="PF03936"/>
    </source>
</evidence>
<organism evidence="6 7">
    <name type="scientific">Digitaria exilis</name>
    <dbReference type="NCBI Taxonomy" id="1010633"/>
    <lineage>
        <taxon>Eukaryota</taxon>
        <taxon>Viridiplantae</taxon>
        <taxon>Streptophyta</taxon>
        <taxon>Embryophyta</taxon>
        <taxon>Tracheophyta</taxon>
        <taxon>Spermatophyta</taxon>
        <taxon>Magnoliopsida</taxon>
        <taxon>Liliopsida</taxon>
        <taxon>Poales</taxon>
        <taxon>Poaceae</taxon>
        <taxon>PACMAD clade</taxon>
        <taxon>Panicoideae</taxon>
        <taxon>Panicodae</taxon>
        <taxon>Paniceae</taxon>
        <taxon>Anthephorinae</taxon>
        <taxon>Digitaria</taxon>
    </lineage>
</organism>
<evidence type="ECO:0000313" key="6">
    <source>
        <dbReference type="EMBL" id="KAF8662510.1"/>
    </source>
</evidence>
<dbReference type="Pfam" id="PF01397">
    <property type="entry name" value="Terpene_synth"/>
    <property type="match status" value="1"/>
</dbReference>
<dbReference type="PANTHER" id="PTHR31225">
    <property type="entry name" value="OS04G0344100 PROTEIN-RELATED"/>
    <property type="match status" value="1"/>
</dbReference>
<dbReference type="SUPFAM" id="SSF48239">
    <property type="entry name" value="Terpenoid cyclases/Protein prenyltransferases"/>
    <property type="match status" value="1"/>
</dbReference>
<dbReference type="GO" id="GO:0010333">
    <property type="term" value="F:terpene synthase activity"/>
    <property type="evidence" value="ECO:0007669"/>
    <property type="project" value="InterPro"/>
</dbReference>
<gene>
    <name evidence="6" type="ORF">HU200_056104</name>
</gene>
<dbReference type="InterPro" id="IPR036965">
    <property type="entry name" value="Terpene_synth_N_sf"/>
</dbReference>
<dbReference type="PANTHER" id="PTHR31225:SF63">
    <property type="entry name" value="BETA-SELINENE SYNTHASE"/>
    <property type="match status" value="1"/>
</dbReference>
<sequence length="509" mass="58156">MRERADQLNEQVRRVFETTTSMTDAVTLVDTLKHLGIDLRFREEIDSVLGRVHRDEDLEFATSDDLHIVALRFRLLRQHGYWVSADDGNTNGGGGSFSTVLCGKTRDLLSLYNAAHMAIPGEEALDEAIAFAKQHLEAAVNKGELKSPMAEQVSRALDIPLPRFMPRVETTYYMAEYEQEETHDAVLLELAKLDFNLVRAVHLKELTDISLWWKALYDEVNLTYCRDRPVEMYFWTLDTLPWHECSRARIVLAKVIGLATFMDDTFDVHATFEDGQRFDQAMQRWEESAVSVVPDYLRALYLQTLKHFNEFEAMLKPHEKHRMVYLIKEYKMQSRHYVQEARWSNEKNMPTFKEHREVSAMTSFVAAMCLIALIFAEGQATEEAIEWALGMPDMYFASGEIGRFLNDVASYKMGKNKKDVASSVECYAQEHGVTGDEAAEAIAEMVELAWRRINKGALEMGRALLPAARIVTGMSSTVEVMYLGGRDGYTFGRDIKDIIVRLFVDPVPV</sequence>
<reference evidence="6" key="1">
    <citation type="submission" date="2020-07" db="EMBL/GenBank/DDBJ databases">
        <title>Genome sequence and genetic diversity analysis of an under-domesticated orphan crop, white fonio (Digitaria exilis).</title>
        <authorList>
            <person name="Bennetzen J.L."/>
            <person name="Chen S."/>
            <person name="Ma X."/>
            <person name="Wang X."/>
            <person name="Yssel A.E.J."/>
            <person name="Chaluvadi S.R."/>
            <person name="Johnson M."/>
            <person name="Gangashetty P."/>
            <person name="Hamidou F."/>
            <person name="Sanogo M.D."/>
            <person name="Zwaenepoel A."/>
            <person name="Wallace J."/>
            <person name="Van De Peer Y."/>
            <person name="Van Deynze A."/>
        </authorList>
    </citation>
    <scope>NUCLEOTIDE SEQUENCE</scope>
    <source>
        <tissue evidence="6">Leaves</tissue>
    </source>
</reference>
<comment type="caution">
    <text evidence="6">The sequence shown here is derived from an EMBL/GenBank/DDBJ whole genome shotgun (WGS) entry which is preliminary data.</text>
</comment>
<comment type="cofactor">
    <cofactor evidence="2">
        <name>Mg(2+)</name>
        <dbReference type="ChEBI" id="CHEBI:18420"/>
    </cofactor>
</comment>
<dbReference type="Pfam" id="PF03936">
    <property type="entry name" value="Terpene_synth_C"/>
    <property type="match status" value="1"/>
</dbReference>
<evidence type="ECO:0000256" key="3">
    <source>
        <dbReference type="ARBA" id="ARBA00022723"/>
    </source>
</evidence>
<dbReference type="Gene3D" id="1.50.10.130">
    <property type="entry name" value="Terpene synthase, N-terminal domain"/>
    <property type="match status" value="1"/>
</dbReference>
<evidence type="ECO:0000256" key="1">
    <source>
        <dbReference type="ARBA" id="ARBA00001936"/>
    </source>
</evidence>
<dbReference type="InterPro" id="IPR008949">
    <property type="entry name" value="Isoprenoid_synthase_dom_sf"/>
</dbReference>